<name>A0A382XQB1_9ZZZZ</name>
<feature type="non-terminal residue" evidence="7">
    <location>
        <position position="162"/>
    </location>
</feature>
<keyword evidence="3 6" id="KW-0812">Transmembrane</keyword>
<dbReference type="AlphaFoldDB" id="A0A382XQB1"/>
<proteinExistence type="predicted"/>
<keyword evidence="4 6" id="KW-1133">Transmembrane helix</keyword>
<evidence type="ECO:0000256" key="1">
    <source>
        <dbReference type="ARBA" id="ARBA00004651"/>
    </source>
</evidence>
<evidence type="ECO:0008006" key="8">
    <source>
        <dbReference type="Google" id="ProtNLM"/>
    </source>
</evidence>
<protein>
    <recommendedName>
        <fullName evidence="8">ABC-2 type transporter domain-containing protein</fullName>
    </recommendedName>
</protein>
<evidence type="ECO:0000256" key="6">
    <source>
        <dbReference type="SAM" id="Phobius"/>
    </source>
</evidence>
<organism evidence="7">
    <name type="scientific">marine metagenome</name>
    <dbReference type="NCBI Taxonomy" id="408172"/>
    <lineage>
        <taxon>unclassified sequences</taxon>
        <taxon>metagenomes</taxon>
        <taxon>ecological metagenomes</taxon>
    </lineage>
</organism>
<dbReference type="GO" id="GO:0140359">
    <property type="term" value="F:ABC-type transporter activity"/>
    <property type="evidence" value="ECO:0007669"/>
    <property type="project" value="InterPro"/>
</dbReference>
<gene>
    <name evidence="7" type="ORF">METZ01_LOCUS426156</name>
</gene>
<keyword evidence="2" id="KW-1003">Cell membrane</keyword>
<evidence type="ECO:0000256" key="2">
    <source>
        <dbReference type="ARBA" id="ARBA00022475"/>
    </source>
</evidence>
<feature type="transmembrane region" description="Helical" evidence="6">
    <location>
        <begin position="105"/>
        <end position="129"/>
    </location>
</feature>
<sequence length="162" mass="17869">MDVIDMKQILTITRKELGGYFGSPMALIFVGVFLTSTLFTFFWVDTFFSRGIADVRPLFNWMPVLMIFLVAALTMRQWSEEQRSGTMEILLTLPVNSVNLVAGKFVAVMALVCVALGLTVFLPITVWLLGDLDWGPVVGGYLATVLLTSAYAAIGLYVSSRT</sequence>
<evidence type="ECO:0000256" key="4">
    <source>
        <dbReference type="ARBA" id="ARBA00022989"/>
    </source>
</evidence>
<reference evidence="7" key="1">
    <citation type="submission" date="2018-05" db="EMBL/GenBank/DDBJ databases">
        <authorList>
            <person name="Lanie J.A."/>
            <person name="Ng W.-L."/>
            <person name="Kazmierczak K.M."/>
            <person name="Andrzejewski T.M."/>
            <person name="Davidsen T.M."/>
            <person name="Wayne K.J."/>
            <person name="Tettelin H."/>
            <person name="Glass J.I."/>
            <person name="Rusch D."/>
            <person name="Podicherti R."/>
            <person name="Tsui H.-C.T."/>
            <person name="Winkler M.E."/>
        </authorList>
    </citation>
    <scope>NUCLEOTIDE SEQUENCE</scope>
</reference>
<feature type="transmembrane region" description="Helical" evidence="6">
    <location>
        <begin position="21"/>
        <end position="43"/>
    </location>
</feature>
<dbReference type="GO" id="GO:0005886">
    <property type="term" value="C:plasma membrane"/>
    <property type="evidence" value="ECO:0007669"/>
    <property type="project" value="UniProtKB-SubCell"/>
</dbReference>
<feature type="transmembrane region" description="Helical" evidence="6">
    <location>
        <begin position="141"/>
        <end position="159"/>
    </location>
</feature>
<evidence type="ECO:0000313" key="7">
    <source>
        <dbReference type="EMBL" id="SVD73302.1"/>
    </source>
</evidence>
<keyword evidence="5 6" id="KW-0472">Membrane</keyword>
<dbReference type="PANTHER" id="PTHR30294:SF29">
    <property type="entry name" value="MULTIDRUG ABC TRANSPORTER PERMEASE YBHS-RELATED"/>
    <property type="match status" value="1"/>
</dbReference>
<accession>A0A382XQB1</accession>
<comment type="subcellular location">
    <subcellularLocation>
        <location evidence="1">Cell membrane</location>
        <topology evidence="1">Multi-pass membrane protein</topology>
    </subcellularLocation>
</comment>
<dbReference type="Pfam" id="PF12679">
    <property type="entry name" value="ABC2_membrane_2"/>
    <property type="match status" value="1"/>
</dbReference>
<dbReference type="EMBL" id="UINC01169655">
    <property type="protein sequence ID" value="SVD73302.1"/>
    <property type="molecule type" value="Genomic_DNA"/>
</dbReference>
<dbReference type="PANTHER" id="PTHR30294">
    <property type="entry name" value="MEMBRANE COMPONENT OF ABC TRANSPORTER YHHJ-RELATED"/>
    <property type="match status" value="1"/>
</dbReference>
<dbReference type="InterPro" id="IPR051449">
    <property type="entry name" value="ABC-2_transporter_component"/>
</dbReference>
<evidence type="ECO:0000256" key="5">
    <source>
        <dbReference type="ARBA" id="ARBA00023136"/>
    </source>
</evidence>
<evidence type="ECO:0000256" key="3">
    <source>
        <dbReference type="ARBA" id="ARBA00022692"/>
    </source>
</evidence>
<feature type="transmembrane region" description="Helical" evidence="6">
    <location>
        <begin position="58"/>
        <end position="75"/>
    </location>
</feature>